<evidence type="ECO:0000256" key="1">
    <source>
        <dbReference type="ARBA" id="ARBA00022574"/>
    </source>
</evidence>
<feature type="repeat" description="WD" evidence="3">
    <location>
        <begin position="957"/>
        <end position="991"/>
    </location>
</feature>
<protein>
    <recommendedName>
        <fullName evidence="5">Nephrocystin 3-like N-terminal domain-containing protein</fullName>
    </recommendedName>
</protein>
<feature type="repeat" description="WD" evidence="3">
    <location>
        <begin position="914"/>
        <end position="955"/>
    </location>
</feature>
<keyword evidence="1 3" id="KW-0853">WD repeat</keyword>
<evidence type="ECO:0000313" key="7">
    <source>
        <dbReference type="Proteomes" id="UP000663843"/>
    </source>
</evidence>
<feature type="repeat" description="WD" evidence="3">
    <location>
        <begin position="1348"/>
        <end position="1389"/>
    </location>
</feature>
<dbReference type="InterPro" id="IPR027417">
    <property type="entry name" value="P-loop_NTPase"/>
</dbReference>
<dbReference type="InterPro" id="IPR056884">
    <property type="entry name" value="NPHP3-like_N"/>
</dbReference>
<feature type="repeat" description="WD" evidence="3">
    <location>
        <begin position="1176"/>
        <end position="1208"/>
    </location>
</feature>
<organism evidence="6 7">
    <name type="scientific">Rhizoctonia solani</name>
    <dbReference type="NCBI Taxonomy" id="456999"/>
    <lineage>
        <taxon>Eukaryota</taxon>
        <taxon>Fungi</taxon>
        <taxon>Dikarya</taxon>
        <taxon>Basidiomycota</taxon>
        <taxon>Agaricomycotina</taxon>
        <taxon>Agaricomycetes</taxon>
        <taxon>Cantharellales</taxon>
        <taxon>Ceratobasidiaceae</taxon>
        <taxon>Rhizoctonia</taxon>
    </lineage>
</organism>
<comment type="caution">
    <text evidence="6">The sequence shown here is derived from an EMBL/GenBank/DDBJ whole genome shotgun (WGS) entry which is preliminary data.</text>
</comment>
<proteinExistence type="predicted"/>
<gene>
    <name evidence="6" type="ORF">RDB_LOCUS24933</name>
</gene>
<dbReference type="PRINTS" id="PR00320">
    <property type="entry name" value="GPROTEINBRPT"/>
</dbReference>
<dbReference type="Gene3D" id="3.40.50.300">
    <property type="entry name" value="P-loop containing nucleotide triphosphate hydrolases"/>
    <property type="match status" value="1"/>
</dbReference>
<feature type="compositionally biased region" description="Polar residues" evidence="4">
    <location>
        <begin position="1390"/>
        <end position="1408"/>
    </location>
</feature>
<feature type="repeat" description="WD" evidence="3">
    <location>
        <begin position="1221"/>
        <end position="1262"/>
    </location>
</feature>
<reference evidence="6" key="1">
    <citation type="submission" date="2021-01" db="EMBL/GenBank/DDBJ databases">
        <authorList>
            <person name="Kaushik A."/>
        </authorList>
    </citation>
    <scope>NUCLEOTIDE SEQUENCE</scope>
    <source>
        <strain evidence="6">AG2-2IIIB</strain>
    </source>
</reference>
<dbReference type="PROSITE" id="PS50082">
    <property type="entry name" value="WD_REPEATS_2"/>
    <property type="match status" value="11"/>
</dbReference>
<evidence type="ECO:0000256" key="4">
    <source>
        <dbReference type="SAM" id="MobiDB-lite"/>
    </source>
</evidence>
<evidence type="ECO:0000256" key="3">
    <source>
        <dbReference type="PROSITE-ProRule" id="PRU00221"/>
    </source>
</evidence>
<dbReference type="InterPro" id="IPR015943">
    <property type="entry name" value="WD40/YVTN_repeat-like_dom_sf"/>
</dbReference>
<name>A0A8H2ZZU2_9AGAM</name>
<dbReference type="InterPro" id="IPR020472">
    <property type="entry name" value="WD40_PAC1"/>
</dbReference>
<dbReference type="SUPFAM" id="SSF50978">
    <property type="entry name" value="WD40 repeat-like"/>
    <property type="match status" value="2"/>
</dbReference>
<dbReference type="Gene3D" id="2.130.10.10">
    <property type="entry name" value="YVTN repeat-like/Quinoprotein amine dehydrogenase"/>
    <property type="match status" value="5"/>
</dbReference>
<dbReference type="InterPro" id="IPR019775">
    <property type="entry name" value="WD40_repeat_CS"/>
</dbReference>
<evidence type="ECO:0000313" key="6">
    <source>
        <dbReference type="EMBL" id="CAE6381649.1"/>
    </source>
</evidence>
<sequence length="1408" mass="155042">MSADPPSSPTDSHRFRHWITDVKITPGNSDPSCEFSARMFVNNELVCSLPAIDSSRPLEWSGLLFCDASMASTINLRLCRSVNGRPRHFNFPAVTISEIDEETGEITLELAEAVWVVTIKSLTTAMANRLFSDELERFDAINGVYDSGRSEATVKYLFKNALRFASIAAKALPESTAKISFMICMKAWELLDHQPQLNGSIQTILRDLTGIRDIVDIISQASDSMLTSSMSKSKDAIHGILALLEDVSVYIFNRYTTNELVHIHPERAEENDTYESGSYLARLEGLQRAFYSSWSPTSSLPVNPTRTVTNENELLDASQEQDTRTLCEESTKSDWYEIVTLLRPISPSGFDPEHACMDGTREALLNRIITWTQNRDSPDTLIWISGQAGMGKTAIASSLCQRLYDIRALAGCFFCKQDSLNFNDPLALINNLVCEIAMNCPTYAREVAAAIHANPMLCSSYVGLRYQGLIKGPLQKLKDLLMPTTLVAVVDGLDECGNDSAREKTLEKLHEMSSLVPWLKIIISGRSVVSLQQYFQANRFNATVIHLQDYDASSDIRAYIQAQVSQLADKEHWPSDSIDRLCTMSCSVFLWAKLAVKYIKKSTFPALPRLHKILTNQKSPVSDHFDSLYTNALEAVIGENKDELIDAYLQCISAILAISEREPLTVPDLQYLLLVAGRIDQFTLEQMILNLAPLLFVTDGQQIRFRHPSFKDFITDSSRSGHLHIRLDQYQAEPAACCLQVMQRDLRFNICQLETSHRLNSEVPDLKTRIDLHINKTLRYACTHWVDHFIASPCQALVDEIKKFMEGPQLMYWIETLSLLGRIDLAMKLLCKMTELNLNQFAEWALVISWAKDLHRFILSFYDPITTSTPNLYVSALGLAPRNSQTAMRMRPFFPNTIAVVKGGDTDWHPCIKTTVHPFAVQALSISPDGGTLASGYLDGSLALWSKPSGTCIAKSLVGHRDVVTCVTFSPDSRVVASSSYDGTIRVWDLSRSLQNSDVLSGHSGPVHSIAFFPNGLLIASGSSDRTIRLWDPTTLHQIHGPYFGHSNRVTSVAFSPDSTKLVSGSWDKTIRIWSIDIGSLRLANNPLVITGHSEPVTCAVFSPDGSAVASGSMDKTVQVWDSQTGAKSQAHTLPVKHSDTIASIAFSPDGKYLASCSLDGAIHLWGALTSTFSQPFGHSSPVNAIAFSPDGFHLVSGSTDMTTQIWDTNACAKPTTTGPLVGHSSHVYSVAVNSNGSFIVSGSRDNTVRVWDTQTGAPAGSPLIGHLSYVWCIDIFPNGTQVVSVSEDKSMKLWDTATSTNINTYQHGSVIYCAAFSPDGARIAFGSVDNKVYLWDVMGWKIMGNSLNGHSDMVYSVAFSPDGTSVASGSRDKTVILWDIGSRSRSGSPLSGHTSAVKSVSFSPCGT</sequence>
<dbReference type="Proteomes" id="UP000663843">
    <property type="component" value="Unassembled WGS sequence"/>
</dbReference>
<dbReference type="InterPro" id="IPR036322">
    <property type="entry name" value="WD40_repeat_dom_sf"/>
</dbReference>
<evidence type="ECO:0000256" key="2">
    <source>
        <dbReference type="ARBA" id="ARBA00022737"/>
    </source>
</evidence>
<feature type="repeat" description="WD" evidence="3">
    <location>
        <begin position="1305"/>
        <end position="1338"/>
    </location>
</feature>
<dbReference type="PROSITE" id="PS50294">
    <property type="entry name" value="WD_REPEATS_REGION"/>
    <property type="match status" value="11"/>
</dbReference>
<dbReference type="CDD" id="cd00200">
    <property type="entry name" value="WD40"/>
    <property type="match status" value="2"/>
</dbReference>
<dbReference type="PANTHER" id="PTHR19879">
    <property type="entry name" value="TRANSCRIPTION INITIATION FACTOR TFIID"/>
    <property type="match status" value="1"/>
</dbReference>
<keyword evidence="2" id="KW-0677">Repeat</keyword>
<feature type="repeat" description="WD" evidence="3">
    <location>
        <begin position="1264"/>
        <end position="1305"/>
    </location>
</feature>
<evidence type="ECO:0000259" key="5">
    <source>
        <dbReference type="Pfam" id="PF24883"/>
    </source>
</evidence>
<dbReference type="Pfam" id="PF00400">
    <property type="entry name" value="WD40"/>
    <property type="match status" value="11"/>
</dbReference>
<dbReference type="InterPro" id="IPR001680">
    <property type="entry name" value="WD40_rpt"/>
</dbReference>
<dbReference type="EMBL" id="CAJMWT010001142">
    <property type="protein sequence ID" value="CAE6381649.1"/>
    <property type="molecule type" value="Genomic_DNA"/>
</dbReference>
<dbReference type="PROSITE" id="PS00678">
    <property type="entry name" value="WD_REPEATS_1"/>
    <property type="match status" value="4"/>
</dbReference>
<feature type="domain" description="Nephrocystin 3-like N-terminal" evidence="5">
    <location>
        <begin position="360"/>
        <end position="526"/>
    </location>
</feature>
<feature type="repeat" description="WD" evidence="3">
    <location>
        <begin position="1043"/>
        <end position="1084"/>
    </location>
</feature>
<feature type="repeat" description="WD" evidence="3">
    <location>
        <begin position="1000"/>
        <end position="1032"/>
    </location>
</feature>
<feature type="repeat" description="WD" evidence="3">
    <location>
        <begin position="1090"/>
        <end position="1131"/>
    </location>
</feature>
<accession>A0A8H2ZZU2</accession>
<feature type="repeat" description="WD" evidence="3">
    <location>
        <begin position="1135"/>
        <end position="1166"/>
    </location>
</feature>
<dbReference type="Pfam" id="PF24883">
    <property type="entry name" value="NPHP3_N"/>
    <property type="match status" value="1"/>
</dbReference>
<feature type="region of interest" description="Disordered" evidence="4">
    <location>
        <begin position="1385"/>
        <end position="1408"/>
    </location>
</feature>
<dbReference type="SMART" id="SM00320">
    <property type="entry name" value="WD40"/>
    <property type="match status" value="11"/>
</dbReference>
<dbReference type="PANTHER" id="PTHR19879:SF9">
    <property type="entry name" value="TRANSCRIPTION INITIATION FACTOR TFIID SUBUNIT 5"/>
    <property type="match status" value="1"/>
</dbReference>
<dbReference type="SUPFAM" id="SSF52540">
    <property type="entry name" value="P-loop containing nucleoside triphosphate hydrolases"/>
    <property type="match status" value="1"/>
</dbReference>